<dbReference type="AlphaFoldDB" id="A0A845GTJ1"/>
<evidence type="ECO:0008006" key="3">
    <source>
        <dbReference type="Google" id="ProtNLM"/>
    </source>
</evidence>
<dbReference type="Proteomes" id="UP000447355">
    <property type="component" value="Unassembled WGS sequence"/>
</dbReference>
<evidence type="ECO:0000313" key="1">
    <source>
        <dbReference type="EMBL" id="MYM96548.1"/>
    </source>
</evidence>
<comment type="caution">
    <text evidence="1">The sequence shown here is derived from an EMBL/GenBank/DDBJ whole genome shotgun (WGS) entry which is preliminary data.</text>
</comment>
<evidence type="ECO:0000313" key="2">
    <source>
        <dbReference type="Proteomes" id="UP000447355"/>
    </source>
</evidence>
<organism evidence="1 2">
    <name type="scientific">Duganella vulcania</name>
    <dbReference type="NCBI Taxonomy" id="2692166"/>
    <lineage>
        <taxon>Bacteria</taxon>
        <taxon>Pseudomonadati</taxon>
        <taxon>Pseudomonadota</taxon>
        <taxon>Betaproteobacteria</taxon>
        <taxon>Burkholderiales</taxon>
        <taxon>Oxalobacteraceae</taxon>
        <taxon>Telluria group</taxon>
        <taxon>Duganella</taxon>
    </lineage>
</organism>
<reference evidence="1" key="1">
    <citation type="submission" date="2019-12" db="EMBL/GenBank/DDBJ databases">
        <title>Novel species isolated from a subtropical stream in China.</title>
        <authorList>
            <person name="Lu H."/>
        </authorList>
    </citation>
    <scope>NUCLEOTIDE SEQUENCE [LARGE SCALE GENOMIC DNA]</scope>
    <source>
        <strain evidence="1">FT81W</strain>
    </source>
</reference>
<gene>
    <name evidence="1" type="ORF">GTP90_22080</name>
</gene>
<protein>
    <recommendedName>
        <fullName evidence="3">PNPLA domain-containing protein</fullName>
    </recommendedName>
</protein>
<dbReference type="RefSeq" id="WP_161085557.1">
    <property type="nucleotide sequence ID" value="NZ_WWCX01000048.1"/>
</dbReference>
<sequence length="353" mass="38149">MVLAGGGFRFGYYLGMHAAAVDAGQEPDLLLATCGGAVAGAIIRNLPDSAARKAWLASPQMYDFFRGLRSGPRATPLRALAGIALRRMNGARAARIPDLFNDYLFEIPPALPLPPEPAPTPEPALAIIGGRLLFGPDEAGQLRQGRAIYRVTLFGDERIAALAAGQPSAIGRDGWTDAVAHDLAIDTTMPLADAARISIADMVYFRCQSAGGADYTGGAIDLFPIELARCLARHVSMEMKQSYDQQTAVPALRAVFGIDANARLRHVHGQPADVWIDTSDVSQALRGTGIQKRIAWRANRVQLVAPATYERYVADVETQWQYGYRRAREACALAEQGRQPAMRNATRHNKATA</sequence>
<accession>A0A845GTJ1</accession>
<proteinExistence type="predicted"/>
<name>A0A845GTJ1_9BURK</name>
<dbReference type="EMBL" id="WWCX01000048">
    <property type="protein sequence ID" value="MYM96548.1"/>
    <property type="molecule type" value="Genomic_DNA"/>
</dbReference>